<feature type="compositionally biased region" description="Low complexity" evidence="1">
    <location>
        <begin position="322"/>
        <end position="334"/>
    </location>
</feature>
<feature type="transmembrane region" description="Helical" evidence="2">
    <location>
        <begin position="50"/>
        <end position="68"/>
    </location>
</feature>
<dbReference type="AlphaFoldDB" id="A0A1C3NYF4"/>
<sequence length="410" mass="42871">MELSGTTSPDAGDSLADRIAVAMLTRAFPADVVDGVLADTGRTQMRTRLLPSRVVVYFVLALSLFPGLKYERVARLLSQGLIWSLGRPTTCPVPTAAALSRARARLGAEPLEALFRATAARVAGPPTYRGLRVLSLDTLRIEAPDSEENLAAFGRDPAAGEGPSCLRVAALADESTQAVVDARLGPDADAGAALTWPLLRALAGNELLLADFGTVGVRSWCVAREHGVELLWAAPADTALSPHAVLPDGSYRCVLDGASDCAGEEDETGVAVPVRVVECTVAGMPVRLVTSLLDPARAPAAELVELHARRWRFREALADLAAQGPGRARPTAPGGADGGPGRPGPVPVLRSRSASGVRQEVWGHLLVHQAITVLLRGDLPGRRGMAAAAVAAAPRFTAPGRGPQSVRRIV</sequence>
<feature type="region of interest" description="Disordered" evidence="1">
    <location>
        <begin position="322"/>
        <end position="352"/>
    </location>
</feature>
<accession>A0A1C3NYF4</accession>
<gene>
    <name evidence="4" type="ORF">FDG2_2869</name>
</gene>
<evidence type="ECO:0000256" key="1">
    <source>
        <dbReference type="SAM" id="MobiDB-lite"/>
    </source>
</evidence>
<keyword evidence="2" id="KW-0472">Membrane</keyword>
<keyword evidence="2" id="KW-0812">Transmembrane</keyword>
<keyword evidence="5" id="KW-1185">Reference proteome</keyword>
<evidence type="ECO:0000259" key="3">
    <source>
        <dbReference type="Pfam" id="PF13006"/>
    </source>
</evidence>
<name>A0A1C3NYF4_9ACTN</name>
<protein>
    <submittedName>
        <fullName evidence="4">Putative membrane protein</fullName>
    </submittedName>
</protein>
<reference evidence="5" key="1">
    <citation type="submission" date="2016-02" db="EMBL/GenBank/DDBJ databases">
        <authorList>
            <person name="Wibberg D."/>
        </authorList>
    </citation>
    <scope>NUCLEOTIDE SEQUENCE [LARGE SCALE GENOMIC DNA]</scope>
</reference>
<evidence type="ECO:0000313" key="5">
    <source>
        <dbReference type="Proteomes" id="UP000199013"/>
    </source>
</evidence>
<dbReference type="Pfam" id="PF13006">
    <property type="entry name" value="Nterm_IS4"/>
    <property type="match status" value="1"/>
</dbReference>
<keyword evidence="2" id="KW-1133">Transmembrane helix</keyword>
<feature type="domain" description="Transposase IS4 N-terminal" evidence="3">
    <location>
        <begin position="20"/>
        <end position="116"/>
    </location>
</feature>
<proteinExistence type="predicted"/>
<evidence type="ECO:0000313" key="4">
    <source>
        <dbReference type="EMBL" id="SBW22609.1"/>
    </source>
</evidence>
<dbReference type="Proteomes" id="UP000199013">
    <property type="component" value="Unassembled WGS sequence"/>
</dbReference>
<dbReference type="EMBL" id="FLUV01001208">
    <property type="protein sequence ID" value="SBW22609.1"/>
    <property type="molecule type" value="Genomic_DNA"/>
</dbReference>
<organism evidence="4 5">
    <name type="scientific">Candidatus Protofrankia californiensis</name>
    <dbReference type="NCBI Taxonomy" id="1839754"/>
    <lineage>
        <taxon>Bacteria</taxon>
        <taxon>Bacillati</taxon>
        <taxon>Actinomycetota</taxon>
        <taxon>Actinomycetes</taxon>
        <taxon>Frankiales</taxon>
        <taxon>Frankiaceae</taxon>
        <taxon>Protofrankia</taxon>
    </lineage>
</organism>
<dbReference type="InterPro" id="IPR024473">
    <property type="entry name" value="Transposases_IS4_N"/>
</dbReference>
<evidence type="ECO:0000256" key="2">
    <source>
        <dbReference type="SAM" id="Phobius"/>
    </source>
</evidence>